<evidence type="ECO:0000256" key="3">
    <source>
        <dbReference type="ARBA" id="ARBA00023082"/>
    </source>
</evidence>
<dbReference type="InterPro" id="IPR007627">
    <property type="entry name" value="RNA_pol_sigma70_r2"/>
</dbReference>
<dbReference type="GO" id="GO:0003677">
    <property type="term" value="F:DNA binding"/>
    <property type="evidence" value="ECO:0007669"/>
    <property type="project" value="InterPro"/>
</dbReference>
<feature type="domain" description="RNA polymerase sigma factor 70 region 4 type 2" evidence="6">
    <location>
        <begin position="125"/>
        <end position="177"/>
    </location>
</feature>
<accession>A0A952KCY6</accession>
<protein>
    <submittedName>
        <fullName evidence="7">Sigma-70 family RNA polymerase sigma factor</fullName>
    </submittedName>
</protein>
<keyword evidence="2" id="KW-0805">Transcription regulation</keyword>
<name>A0A952KCY6_9PROT</name>
<dbReference type="AlphaFoldDB" id="A0A952KCY6"/>
<evidence type="ECO:0000313" key="7">
    <source>
        <dbReference type="EMBL" id="MBW8724612.1"/>
    </source>
</evidence>
<dbReference type="InterPro" id="IPR013324">
    <property type="entry name" value="RNA_pol_sigma_r3/r4-like"/>
</dbReference>
<comment type="similarity">
    <text evidence="1">Belongs to the sigma-70 factor family. ECF subfamily.</text>
</comment>
<dbReference type="InterPro" id="IPR036388">
    <property type="entry name" value="WH-like_DNA-bd_sf"/>
</dbReference>
<dbReference type="InterPro" id="IPR013325">
    <property type="entry name" value="RNA_pol_sigma_r2"/>
</dbReference>
<feature type="domain" description="RNA polymerase sigma-70 region 2" evidence="5">
    <location>
        <begin position="27"/>
        <end position="94"/>
    </location>
</feature>
<dbReference type="Gene3D" id="1.10.10.10">
    <property type="entry name" value="Winged helix-like DNA-binding domain superfamily/Winged helix DNA-binding domain"/>
    <property type="match status" value="1"/>
</dbReference>
<evidence type="ECO:0000259" key="5">
    <source>
        <dbReference type="Pfam" id="PF04542"/>
    </source>
</evidence>
<evidence type="ECO:0000256" key="2">
    <source>
        <dbReference type="ARBA" id="ARBA00023015"/>
    </source>
</evidence>
<gene>
    <name evidence="7" type="ORF">JF625_05580</name>
</gene>
<dbReference type="Pfam" id="PF08281">
    <property type="entry name" value="Sigma70_r4_2"/>
    <property type="match status" value="1"/>
</dbReference>
<dbReference type="EMBL" id="JAEKLZ010000122">
    <property type="protein sequence ID" value="MBW8724612.1"/>
    <property type="molecule type" value="Genomic_DNA"/>
</dbReference>
<dbReference type="NCBIfam" id="TIGR02937">
    <property type="entry name" value="sigma70-ECF"/>
    <property type="match status" value="1"/>
</dbReference>
<reference evidence="7" key="1">
    <citation type="submission" date="2020-06" db="EMBL/GenBank/DDBJ databases">
        <title>Stable isotope informed genome-resolved metagenomics uncovers potential trophic interactions in rhizosphere soil.</title>
        <authorList>
            <person name="Starr E.P."/>
            <person name="Shi S."/>
            <person name="Blazewicz S.J."/>
            <person name="Koch B.J."/>
            <person name="Probst A.J."/>
            <person name="Hungate B.A."/>
            <person name="Pett-Ridge J."/>
            <person name="Firestone M.K."/>
            <person name="Banfield J.F."/>
        </authorList>
    </citation>
    <scope>NUCLEOTIDE SEQUENCE</scope>
    <source>
        <strain evidence="7">YM_69_17</strain>
    </source>
</reference>
<evidence type="ECO:0000313" key="8">
    <source>
        <dbReference type="Proteomes" id="UP000700706"/>
    </source>
</evidence>
<dbReference type="GO" id="GO:0016987">
    <property type="term" value="F:sigma factor activity"/>
    <property type="evidence" value="ECO:0007669"/>
    <property type="project" value="UniProtKB-KW"/>
</dbReference>
<sequence length="186" mass="20933">MPPQDDDDLVRMLRATGRGDRLAFKALYDRTSPLLFAIVLRILRNRATAEEVLQDAYLRIWRNAASFSAGAGSPLGWMAAIARNRAIDVVRQRREVLVQPDEDGRDWLESIPDPRAEGAGFVALRQLGHCLGLLDDSHRHCVLLAYYEGYSREELAARFDRPVNTIKTWLHRGLAALRHCMDGAGP</sequence>
<dbReference type="InterPro" id="IPR014284">
    <property type="entry name" value="RNA_pol_sigma-70_dom"/>
</dbReference>
<dbReference type="InterPro" id="IPR039425">
    <property type="entry name" value="RNA_pol_sigma-70-like"/>
</dbReference>
<keyword evidence="3" id="KW-0731">Sigma factor</keyword>
<comment type="caution">
    <text evidence="7">The sequence shown here is derived from an EMBL/GenBank/DDBJ whole genome shotgun (WGS) entry which is preliminary data.</text>
</comment>
<dbReference type="Pfam" id="PF04542">
    <property type="entry name" value="Sigma70_r2"/>
    <property type="match status" value="1"/>
</dbReference>
<proteinExistence type="inferred from homology"/>
<dbReference type="CDD" id="cd06171">
    <property type="entry name" value="Sigma70_r4"/>
    <property type="match status" value="1"/>
</dbReference>
<dbReference type="PANTHER" id="PTHR43133">
    <property type="entry name" value="RNA POLYMERASE ECF-TYPE SIGMA FACTO"/>
    <property type="match status" value="1"/>
</dbReference>
<evidence type="ECO:0000256" key="1">
    <source>
        <dbReference type="ARBA" id="ARBA00010641"/>
    </source>
</evidence>
<dbReference type="Gene3D" id="1.10.1740.10">
    <property type="match status" value="1"/>
</dbReference>
<organism evidence="7 8">
    <name type="scientific">Inquilinus limosus</name>
    <dbReference type="NCBI Taxonomy" id="171674"/>
    <lineage>
        <taxon>Bacteria</taxon>
        <taxon>Pseudomonadati</taxon>
        <taxon>Pseudomonadota</taxon>
        <taxon>Alphaproteobacteria</taxon>
        <taxon>Rhodospirillales</taxon>
        <taxon>Rhodospirillaceae</taxon>
        <taxon>Inquilinus</taxon>
    </lineage>
</organism>
<dbReference type="SUPFAM" id="SSF88946">
    <property type="entry name" value="Sigma2 domain of RNA polymerase sigma factors"/>
    <property type="match status" value="1"/>
</dbReference>
<evidence type="ECO:0000259" key="6">
    <source>
        <dbReference type="Pfam" id="PF08281"/>
    </source>
</evidence>
<dbReference type="PANTHER" id="PTHR43133:SF62">
    <property type="entry name" value="RNA POLYMERASE SIGMA FACTOR SIGZ"/>
    <property type="match status" value="1"/>
</dbReference>
<dbReference type="SUPFAM" id="SSF88659">
    <property type="entry name" value="Sigma3 and sigma4 domains of RNA polymerase sigma factors"/>
    <property type="match status" value="1"/>
</dbReference>
<dbReference type="Proteomes" id="UP000700706">
    <property type="component" value="Unassembled WGS sequence"/>
</dbReference>
<keyword evidence="4" id="KW-0804">Transcription</keyword>
<dbReference type="GO" id="GO:0006352">
    <property type="term" value="P:DNA-templated transcription initiation"/>
    <property type="evidence" value="ECO:0007669"/>
    <property type="project" value="InterPro"/>
</dbReference>
<dbReference type="InterPro" id="IPR013249">
    <property type="entry name" value="RNA_pol_sigma70_r4_t2"/>
</dbReference>
<evidence type="ECO:0000256" key="4">
    <source>
        <dbReference type="ARBA" id="ARBA00023163"/>
    </source>
</evidence>